<dbReference type="EMBL" id="CP019911">
    <property type="protein sequence ID" value="AQW29132.1"/>
    <property type="molecule type" value="Genomic_DNA"/>
</dbReference>
<organism evidence="1 2">
    <name type="scientific">blood disease bacterium A2-HR MARDI</name>
    <dbReference type="NCBI Taxonomy" id="1944648"/>
    <lineage>
        <taxon>Bacteria</taxon>
        <taxon>Pseudomonadati</taxon>
        <taxon>Pseudomonadota</taxon>
        <taxon>Betaproteobacteria</taxon>
        <taxon>Burkholderiales</taxon>
        <taxon>Burkholderiaceae</taxon>
        <taxon>Ralstonia</taxon>
        <taxon>Ralstonia solanacearum species complex</taxon>
    </lineage>
</organism>
<evidence type="ECO:0000313" key="2">
    <source>
        <dbReference type="Proteomes" id="UP000189628"/>
    </source>
</evidence>
<dbReference type="AlphaFoldDB" id="A0A1U9VEM6"/>
<evidence type="ECO:0000313" key="1">
    <source>
        <dbReference type="EMBL" id="AQW29132.1"/>
    </source>
</evidence>
<dbReference type="Proteomes" id="UP000189628">
    <property type="component" value="Chromosome"/>
</dbReference>
<proteinExistence type="predicted"/>
<protein>
    <submittedName>
        <fullName evidence="1">Uncharacterized protein</fullName>
    </submittedName>
</protein>
<reference evidence="1 2" key="1">
    <citation type="submission" date="2017-02" db="EMBL/GenBank/DDBJ databases">
        <title>Blood Disease Bacterium A2-HR MARDI.</title>
        <authorList>
            <person name="Badrun R."/>
            <person name="Abu Bakar N."/>
            <person name="Laboh R."/>
        </authorList>
    </citation>
    <scope>NUCLEOTIDE SEQUENCE [LARGE SCALE GENOMIC DNA]</scope>
    <source>
        <strain evidence="1 2">A2-HR MARDI</strain>
    </source>
</reference>
<gene>
    <name evidence="1" type="ORF">B0B51_03285</name>
</gene>
<sequence length="151" mass="15274">MKPAPLTVLVALSVVNAPLPGVVLPIAPGAANVALPSVPALTAVLQLKPLALVQFSALALVLQLGTATAAGAAFEPVAFPSTELAAIGDNDPVLILPHAGAVLGPVDMMACPDVEPAGFSSWIGALVCALQIVESANSARIRSFFKRHLTI</sequence>
<name>A0A1U9VEM6_9RALS</name>
<accession>A0A1U9VEM6</accession>